<accession>A0ABS9KTE7</accession>
<reference evidence="2" key="1">
    <citation type="submission" date="2022-01" db="EMBL/GenBank/DDBJ databases">
        <authorList>
            <person name="Jo J.-H."/>
            <person name="Im W.-T."/>
        </authorList>
    </citation>
    <scope>NUCLEOTIDE SEQUENCE</scope>
    <source>
        <strain evidence="2">NA20</strain>
    </source>
</reference>
<keyword evidence="1" id="KW-0472">Membrane</keyword>
<sequence>MEKRNSPSSNFKNNSLVKYLALGTEMLVSIGAGLFLGYKADHWLHVFPLLSIALPLLILVGFFYKLIRETGNTKKNGPK</sequence>
<feature type="transmembrane region" description="Helical" evidence="1">
    <location>
        <begin position="44"/>
        <end position="67"/>
    </location>
</feature>
<keyword evidence="1" id="KW-0812">Transmembrane</keyword>
<name>A0ABS9KTE7_9BACT</name>
<evidence type="ECO:0000256" key="1">
    <source>
        <dbReference type="SAM" id="Phobius"/>
    </source>
</evidence>
<keyword evidence="3" id="KW-1185">Reference proteome</keyword>
<dbReference type="Pfam" id="PF09527">
    <property type="entry name" value="ATPase_gene1"/>
    <property type="match status" value="1"/>
</dbReference>
<evidence type="ECO:0000313" key="3">
    <source>
        <dbReference type="Proteomes" id="UP001165367"/>
    </source>
</evidence>
<evidence type="ECO:0000313" key="2">
    <source>
        <dbReference type="EMBL" id="MCG2615572.1"/>
    </source>
</evidence>
<keyword evidence="1" id="KW-1133">Transmembrane helix</keyword>
<dbReference type="Proteomes" id="UP001165367">
    <property type="component" value="Unassembled WGS sequence"/>
</dbReference>
<gene>
    <name evidence="2" type="ORF">LZZ85_14825</name>
</gene>
<organism evidence="2 3">
    <name type="scientific">Terrimonas ginsenosidimutans</name>
    <dbReference type="NCBI Taxonomy" id="2908004"/>
    <lineage>
        <taxon>Bacteria</taxon>
        <taxon>Pseudomonadati</taxon>
        <taxon>Bacteroidota</taxon>
        <taxon>Chitinophagia</taxon>
        <taxon>Chitinophagales</taxon>
        <taxon>Chitinophagaceae</taxon>
        <taxon>Terrimonas</taxon>
    </lineage>
</organism>
<dbReference type="RefSeq" id="WP_237873472.1">
    <property type="nucleotide sequence ID" value="NZ_JAKLTR010000009.1"/>
</dbReference>
<protein>
    <submittedName>
        <fullName evidence="2">AtpZ/AtpI family protein</fullName>
    </submittedName>
</protein>
<feature type="transmembrane region" description="Helical" evidence="1">
    <location>
        <begin position="20"/>
        <end position="38"/>
    </location>
</feature>
<dbReference type="EMBL" id="JAKLTR010000009">
    <property type="protein sequence ID" value="MCG2615572.1"/>
    <property type="molecule type" value="Genomic_DNA"/>
</dbReference>
<dbReference type="InterPro" id="IPR032820">
    <property type="entry name" value="ATPase_put"/>
</dbReference>
<proteinExistence type="predicted"/>
<comment type="caution">
    <text evidence="2">The sequence shown here is derived from an EMBL/GenBank/DDBJ whole genome shotgun (WGS) entry which is preliminary data.</text>
</comment>